<name>A0ACA9PMD5_9GLOM</name>
<comment type="caution">
    <text evidence="1">The sequence shown here is derived from an EMBL/GenBank/DDBJ whole genome shotgun (WGS) entry which is preliminary data.</text>
</comment>
<gene>
    <name evidence="1" type="ORF">ACOLOM_LOCUS10682</name>
</gene>
<organism evidence="1 2">
    <name type="scientific">Acaulospora colombiana</name>
    <dbReference type="NCBI Taxonomy" id="27376"/>
    <lineage>
        <taxon>Eukaryota</taxon>
        <taxon>Fungi</taxon>
        <taxon>Fungi incertae sedis</taxon>
        <taxon>Mucoromycota</taxon>
        <taxon>Glomeromycotina</taxon>
        <taxon>Glomeromycetes</taxon>
        <taxon>Diversisporales</taxon>
        <taxon>Acaulosporaceae</taxon>
        <taxon>Acaulospora</taxon>
    </lineage>
</organism>
<protein>
    <submittedName>
        <fullName evidence="1">13756_t:CDS:1</fullName>
    </submittedName>
</protein>
<accession>A0ACA9PMD5</accession>
<sequence>ALVLVDTIYSIHGGHAKALSLYWVLVKLVHFTPYSSNLMGHSALWRAYYWLRGKGDEEREDTRRKWGEFCSYDLLERRFYRAFIAKTTNASNIALQHKEASRQTYNKTSNPIKYCVCRQREAPNELT</sequence>
<dbReference type="Proteomes" id="UP000789525">
    <property type="component" value="Unassembled WGS sequence"/>
</dbReference>
<evidence type="ECO:0000313" key="2">
    <source>
        <dbReference type="Proteomes" id="UP000789525"/>
    </source>
</evidence>
<proteinExistence type="predicted"/>
<feature type="non-terminal residue" evidence="1">
    <location>
        <position position="1"/>
    </location>
</feature>
<reference evidence="1" key="1">
    <citation type="submission" date="2021-06" db="EMBL/GenBank/DDBJ databases">
        <authorList>
            <person name="Kallberg Y."/>
            <person name="Tangrot J."/>
            <person name="Rosling A."/>
        </authorList>
    </citation>
    <scope>NUCLEOTIDE SEQUENCE</scope>
    <source>
        <strain evidence="1">CL356</strain>
    </source>
</reference>
<dbReference type="EMBL" id="CAJVPT010035413">
    <property type="protein sequence ID" value="CAG8711280.1"/>
    <property type="molecule type" value="Genomic_DNA"/>
</dbReference>
<evidence type="ECO:0000313" key="1">
    <source>
        <dbReference type="EMBL" id="CAG8711280.1"/>
    </source>
</evidence>
<keyword evidence="2" id="KW-1185">Reference proteome</keyword>